<sequence length="111" mass="12991">MLVRGNFVAGKVWIFWIVEKSTPRHVRLSARLPDASATLAPFHRGHRIRMTVENYGVQNMDGLEKQQKNKTVVEFAHFQRHNYRDAHWNEASRTSRQMNCNLVGSIFDRLI</sequence>
<organism evidence="1 2">
    <name type="scientific">Trichinella pseudospiralis</name>
    <name type="common">Parasitic roundworm</name>
    <dbReference type="NCBI Taxonomy" id="6337"/>
    <lineage>
        <taxon>Eukaryota</taxon>
        <taxon>Metazoa</taxon>
        <taxon>Ecdysozoa</taxon>
        <taxon>Nematoda</taxon>
        <taxon>Enoplea</taxon>
        <taxon>Dorylaimia</taxon>
        <taxon>Trichinellida</taxon>
        <taxon>Trichinellidae</taxon>
        <taxon>Trichinella</taxon>
    </lineage>
</organism>
<keyword evidence="2" id="KW-1185">Reference proteome</keyword>
<dbReference type="Proteomes" id="UP000054995">
    <property type="component" value="Unassembled WGS sequence"/>
</dbReference>
<comment type="caution">
    <text evidence="1">The sequence shown here is derived from an EMBL/GenBank/DDBJ whole genome shotgun (WGS) entry which is preliminary data.</text>
</comment>
<dbReference type="AlphaFoldDB" id="A0A0V1FJR8"/>
<dbReference type="EMBL" id="JYDT01000075">
    <property type="protein sequence ID" value="KRY86222.1"/>
    <property type="molecule type" value="Genomic_DNA"/>
</dbReference>
<evidence type="ECO:0000313" key="2">
    <source>
        <dbReference type="Proteomes" id="UP000054995"/>
    </source>
</evidence>
<evidence type="ECO:0000313" key="1">
    <source>
        <dbReference type="EMBL" id="KRY86222.1"/>
    </source>
</evidence>
<proteinExistence type="predicted"/>
<accession>A0A0V1FJR8</accession>
<name>A0A0V1FJR8_TRIPS</name>
<protein>
    <submittedName>
        <fullName evidence="1">Uncharacterized protein</fullName>
    </submittedName>
</protein>
<gene>
    <name evidence="1" type="ORF">T4D_14956</name>
</gene>
<reference evidence="1 2" key="1">
    <citation type="submission" date="2015-01" db="EMBL/GenBank/DDBJ databases">
        <title>Evolution of Trichinella species and genotypes.</title>
        <authorList>
            <person name="Korhonen P.K."/>
            <person name="Edoardo P."/>
            <person name="Giuseppe L.R."/>
            <person name="Gasser R.B."/>
        </authorList>
    </citation>
    <scope>NUCLEOTIDE SEQUENCE [LARGE SCALE GENOMIC DNA]</scope>
    <source>
        <strain evidence="1">ISS470</strain>
    </source>
</reference>